<organism evidence="2 3">
    <name type="scientific">Flavobacterium arsenatis</name>
    <dbReference type="NCBI Taxonomy" id="1484332"/>
    <lineage>
        <taxon>Bacteria</taxon>
        <taxon>Pseudomonadati</taxon>
        <taxon>Bacteroidota</taxon>
        <taxon>Flavobacteriia</taxon>
        <taxon>Flavobacteriales</taxon>
        <taxon>Flavobacteriaceae</taxon>
        <taxon>Flavobacterium</taxon>
    </lineage>
</organism>
<protein>
    <submittedName>
        <fullName evidence="2">Transcription initiation factor TFIIIB Brf1 subunit/transcription initiation factor TFIIB</fullName>
    </submittedName>
</protein>
<evidence type="ECO:0000313" key="3">
    <source>
        <dbReference type="Proteomes" id="UP001255185"/>
    </source>
</evidence>
<keyword evidence="3" id="KW-1185">Reference proteome</keyword>
<dbReference type="Proteomes" id="UP001255185">
    <property type="component" value="Unassembled WGS sequence"/>
</dbReference>
<keyword evidence="1" id="KW-1133">Transmembrane helix</keyword>
<feature type="transmembrane region" description="Helical" evidence="1">
    <location>
        <begin position="79"/>
        <end position="100"/>
    </location>
</feature>
<evidence type="ECO:0000313" key="2">
    <source>
        <dbReference type="EMBL" id="MDR6967228.1"/>
    </source>
</evidence>
<dbReference type="EMBL" id="JAVDVI010000004">
    <property type="protein sequence ID" value="MDR6967228.1"/>
    <property type="molecule type" value="Genomic_DNA"/>
</dbReference>
<keyword evidence="1" id="KW-0472">Membrane</keyword>
<proteinExistence type="predicted"/>
<reference evidence="2 3" key="1">
    <citation type="submission" date="2023-07" db="EMBL/GenBank/DDBJ databases">
        <title>Sorghum-associated microbial communities from plants grown in Nebraska, USA.</title>
        <authorList>
            <person name="Schachtman D."/>
        </authorList>
    </citation>
    <scope>NUCLEOTIDE SEQUENCE [LARGE SCALE GENOMIC DNA]</scope>
    <source>
        <strain evidence="2 3">3773</strain>
    </source>
</reference>
<name>A0ABU1TMP1_9FLAO</name>
<comment type="caution">
    <text evidence="2">The sequence shown here is derived from an EMBL/GenBank/DDBJ whole genome shotgun (WGS) entry which is preliminary data.</text>
</comment>
<keyword evidence="1" id="KW-0812">Transmembrane</keyword>
<dbReference type="RefSeq" id="WP_310025253.1">
    <property type="nucleotide sequence ID" value="NZ_JAVDVI010000004.1"/>
</dbReference>
<gene>
    <name evidence="2" type="ORF">J2X31_001235</name>
</gene>
<evidence type="ECO:0000256" key="1">
    <source>
        <dbReference type="SAM" id="Phobius"/>
    </source>
</evidence>
<accession>A0ABU1TMP1</accession>
<sequence length="101" mass="11502">MESKTYSKCDQCGTTNLNRDYCEKCGNLINVTLKRKIKAENKATEKEEYKQTKEKKIGFVERLKVHQNPFFRFFGKVAWSVWVLVLAIGGVLAWIAAAVAA</sequence>